<evidence type="ECO:0000313" key="3">
    <source>
        <dbReference type="Proteomes" id="UP000831787"/>
    </source>
</evidence>
<evidence type="ECO:0000313" key="2">
    <source>
        <dbReference type="EMBL" id="UOQ43069.1"/>
    </source>
</evidence>
<keyword evidence="3" id="KW-1185">Reference proteome</keyword>
<organism evidence="2 3">
    <name type="scientific">Halobacillus salinarum</name>
    <dbReference type="NCBI Taxonomy" id="2932257"/>
    <lineage>
        <taxon>Bacteria</taxon>
        <taxon>Bacillati</taxon>
        <taxon>Bacillota</taxon>
        <taxon>Bacilli</taxon>
        <taxon>Bacillales</taxon>
        <taxon>Bacillaceae</taxon>
        <taxon>Halobacillus</taxon>
    </lineage>
</organism>
<dbReference type="Proteomes" id="UP000831787">
    <property type="component" value="Chromosome"/>
</dbReference>
<feature type="region of interest" description="Disordered" evidence="1">
    <location>
        <begin position="608"/>
        <end position="631"/>
    </location>
</feature>
<proteinExistence type="predicted"/>
<evidence type="ECO:0008006" key="4">
    <source>
        <dbReference type="Google" id="ProtNLM"/>
    </source>
</evidence>
<name>A0ABY4EG06_9BACI</name>
<dbReference type="RefSeq" id="WP_244708429.1">
    <property type="nucleotide sequence ID" value="NZ_CP095073.1"/>
</dbReference>
<evidence type="ECO:0000256" key="1">
    <source>
        <dbReference type="SAM" id="MobiDB-lite"/>
    </source>
</evidence>
<dbReference type="EMBL" id="CP095073">
    <property type="protein sequence ID" value="UOQ43069.1"/>
    <property type="molecule type" value="Genomic_DNA"/>
</dbReference>
<reference evidence="2 3" key="1">
    <citation type="submission" date="2022-04" db="EMBL/GenBank/DDBJ databases">
        <title>Halobacillus sp. isolated from saltern.</title>
        <authorList>
            <person name="Won M."/>
            <person name="Lee C.-M."/>
            <person name="Woen H.-Y."/>
            <person name="Kwon S.-W."/>
        </authorList>
    </citation>
    <scope>NUCLEOTIDE SEQUENCE [LARGE SCALE GENOMIC DNA]</scope>
    <source>
        <strain evidence="2 3">SSBR10-3</strain>
    </source>
</reference>
<protein>
    <recommendedName>
        <fullName evidence="4">Flagellar hook-length control protein-like C-terminal domain-containing protein</fullName>
    </recommendedName>
</protein>
<sequence>MNPIFSEMLKNIPAMQKKAEVNTLKPGQMVSGKVSVLYPNNQALIHIGSAKVHAQLETSLTKGERYLFLVKSTGDQIHLKVVSDPRTKENAITKPLGFQLSKHAEQLLNELFKKEIAFTSHQLQKAASLLEQAGNKAEAKQVLLEMFARKLPIHKPVFEALLKRSRISLSKQLNELSSSLDSKPLFTASDKRMSPLLSLLKGQDPLPFSEFIVQKFNTEINDHSTASFRLFQKAHIISDQYSFSAFQENVKWGETATPPNGTGRTPQLTLKDFPFGSQNPKQIAEKIIDLFTKQLPFSEQEQKVFTQWRTLLESLLKPSITSAKSSSIDLHTSQNQLMQLYQQLQEFHSFEKILPFFKGDDAILFKQAVERLPQVLSNEKSGAFQSGLFSLLEQLKAIDLQQVPKELKVPLAEWAGHAIHESQPGIDKHIFLVKMKTVMNLLGINHEALLKESGDSLENVSTVKSNLMQGLNDSASLIKPDAAKQLLHFLNGLQLTAHQETNQTIQMTMQFPGGLLEIADDIYVDIQGRKKRDKIDPDFCHVMFFLDLKSLKETVVDLKIMNRRVNLTVYNEDKRTAQAVEKHKESLHAGLDALGYTLSNVAIKSMSKASEKKARPGNQLNYGREGLDVRI</sequence>
<gene>
    <name evidence="2" type="ORF">MUN89_14070</name>
</gene>
<accession>A0ABY4EG06</accession>